<dbReference type="EMBL" id="CP014924">
    <property type="protein sequence ID" value="ANZ67852.1"/>
    <property type="molecule type" value="Genomic_DNA"/>
</dbReference>
<protein>
    <submittedName>
        <fullName evidence="4">Transposase</fullName>
    </submittedName>
</protein>
<dbReference type="Pfam" id="PF01548">
    <property type="entry name" value="DEDD_Tnp_IS110"/>
    <property type="match status" value="1"/>
</dbReference>
<evidence type="ECO:0000313" key="6">
    <source>
        <dbReference type="Proteomes" id="UP000093267"/>
    </source>
</evidence>
<dbReference type="GO" id="GO:0004803">
    <property type="term" value="F:transposase activity"/>
    <property type="evidence" value="ECO:0007669"/>
    <property type="project" value="InterPro"/>
</dbReference>
<feature type="domain" description="Transposase IS110-like N-terminal" evidence="1">
    <location>
        <begin position="5"/>
        <end position="164"/>
    </location>
</feature>
<evidence type="ECO:0000313" key="5">
    <source>
        <dbReference type="EMBL" id="ANZ67852.1"/>
    </source>
</evidence>
<dbReference type="PANTHER" id="PTHR33055:SF15">
    <property type="entry name" value="TRANSPOSASE-RELATED"/>
    <property type="match status" value="1"/>
</dbReference>
<dbReference type="GO" id="GO:0006313">
    <property type="term" value="P:DNA transposition"/>
    <property type="evidence" value="ECO:0007669"/>
    <property type="project" value="InterPro"/>
</dbReference>
<organism evidence="4 6">
    <name type="scientific">Secundilactobacillus paracollinoides</name>
    <dbReference type="NCBI Taxonomy" id="240427"/>
    <lineage>
        <taxon>Bacteria</taxon>
        <taxon>Bacillati</taxon>
        <taxon>Bacillota</taxon>
        <taxon>Bacilli</taxon>
        <taxon>Lactobacillales</taxon>
        <taxon>Lactobacillaceae</taxon>
        <taxon>Secundilactobacillus</taxon>
    </lineage>
</organism>
<evidence type="ECO:0000313" key="4">
    <source>
        <dbReference type="EMBL" id="ANZ66833.1"/>
    </source>
</evidence>
<reference evidence="4 6" key="1">
    <citation type="submission" date="2016-03" db="EMBL/GenBank/DDBJ databases">
        <title>Pediococcus and Lactobacillus from brewery environment - whole genome sequencing and assembly.</title>
        <authorList>
            <person name="Behr J."/>
            <person name="Geissler A.J."/>
            <person name="Vogel R.F."/>
        </authorList>
    </citation>
    <scope>NUCLEOTIDE SEQUENCE [LARGE SCALE GENOMIC DNA]</scope>
    <source>
        <strain evidence="4 6">TMW 1.1995</strain>
    </source>
</reference>
<sequence length="412" mass="46996">MKLLVGIDVSSKTLEVVMMTSEALKPVFQGAFENDLNGATELKTIILALNEQRHFEQITIGMESTSIYSFHPAYFFMNDDDLAQFNTEAVVLNPRDTKRYKDVFEDNKNDHIDALYIADYLRNGRFTTSLVREDEYIALQRLTRSRFELVTSLARSKQHFLENLYYKVNKLAVNSSGEKVAVFGSSIFNLLTDEMTTDELINASTEDLIDYLNAAGHGRFADAEKTAKAIQRAVRGSYRLPKVIQNSIDINVSIYATEIRTYQKLIKELDKQIEAVVMVLPETEILQSVPGIGSVYSAGILAEIGQIERFDKETQLARYAGLAWKQNQSGDFNGQITPRTHTGNKYLRYYLIEAAGSVTRYDPVFRSYFEKKMSEVTKTPRKRGLALTARKLIRVLDVLLRRHQLYQKEESV</sequence>
<name>A0A1B2IXR9_9LACO</name>
<gene>
    <name evidence="3" type="ORF">AYR63_05080</name>
    <name evidence="4" type="ORF">AYR63_06570</name>
    <name evidence="5" type="ORF">AYR63_12360</name>
</gene>
<dbReference type="GO" id="GO:0003677">
    <property type="term" value="F:DNA binding"/>
    <property type="evidence" value="ECO:0007669"/>
    <property type="project" value="InterPro"/>
</dbReference>
<evidence type="ECO:0000259" key="2">
    <source>
        <dbReference type="Pfam" id="PF02371"/>
    </source>
</evidence>
<dbReference type="NCBIfam" id="NF033542">
    <property type="entry name" value="transpos_IS110"/>
    <property type="match status" value="1"/>
</dbReference>
<dbReference type="InterPro" id="IPR047650">
    <property type="entry name" value="Transpos_IS110"/>
</dbReference>
<dbReference type="Proteomes" id="UP000093267">
    <property type="component" value="Chromosome"/>
</dbReference>
<proteinExistence type="predicted"/>
<dbReference type="Pfam" id="PF02371">
    <property type="entry name" value="Transposase_20"/>
    <property type="match status" value="1"/>
</dbReference>
<dbReference type="RefSeq" id="WP_065901908.1">
    <property type="nucleotide sequence ID" value="NZ_CP014912.1"/>
</dbReference>
<dbReference type="PANTHER" id="PTHR33055">
    <property type="entry name" value="TRANSPOSASE FOR INSERTION SEQUENCE ELEMENT IS1111A"/>
    <property type="match status" value="1"/>
</dbReference>
<accession>A0A1B2IXR9</accession>
<dbReference type="AlphaFoldDB" id="A0A1B2IXR9"/>
<dbReference type="InterPro" id="IPR002525">
    <property type="entry name" value="Transp_IS110-like_N"/>
</dbReference>
<dbReference type="EMBL" id="CP014924">
    <property type="protein sequence ID" value="ANZ66567.1"/>
    <property type="molecule type" value="Genomic_DNA"/>
</dbReference>
<evidence type="ECO:0000259" key="1">
    <source>
        <dbReference type="Pfam" id="PF01548"/>
    </source>
</evidence>
<evidence type="ECO:0000313" key="3">
    <source>
        <dbReference type="EMBL" id="ANZ66567.1"/>
    </source>
</evidence>
<dbReference type="OrthoDB" id="9790935at2"/>
<keyword evidence="6" id="KW-1185">Reference proteome</keyword>
<dbReference type="EMBL" id="CP014924">
    <property type="protein sequence ID" value="ANZ66833.1"/>
    <property type="molecule type" value="Genomic_DNA"/>
</dbReference>
<dbReference type="InterPro" id="IPR003346">
    <property type="entry name" value="Transposase_20"/>
</dbReference>
<feature type="domain" description="Transposase IS116/IS110/IS902 C-terminal" evidence="2">
    <location>
        <begin position="284"/>
        <end position="369"/>
    </location>
</feature>